<dbReference type="Proteomes" id="UP001501594">
    <property type="component" value="Unassembled WGS sequence"/>
</dbReference>
<reference evidence="10" key="1">
    <citation type="journal article" date="2019" name="Int. J. Syst. Evol. Microbiol.">
        <title>The Global Catalogue of Microorganisms (GCM) 10K type strain sequencing project: providing services to taxonomists for standard genome sequencing and annotation.</title>
        <authorList>
            <consortium name="The Broad Institute Genomics Platform"/>
            <consortium name="The Broad Institute Genome Sequencing Center for Infectious Disease"/>
            <person name="Wu L."/>
            <person name="Ma J."/>
        </authorList>
    </citation>
    <scope>NUCLEOTIDE SEQUENCE [LARGE SCALE GENOMIC DNA]</scope>
    <source>
        <strain evidence="10">JCM 17442</strain>
    </source>
</reference>
<comment type="caution">
    <text evidence="9">The sequence shown here is derived from an EMBL/GenBank/DDBJ whole genome shotgun (WGS) entry which is preliminary data.</text>
</comment>
<accession>A0ABP8E137</accession>
<dbReference type="RefSeq" id="WP_344794687.1">
    <property type="nucleotide sequence ID" value="NZ_BAABAU010000001.1"/>
</dbReference>
<keyword evidence="4 7" id="KW-0812">Transmembrane</keyword>
<keyword evidence="9" id="KW-0808">Transferase</keyword>
<proteinExistence type="inferred from homology"/>
<dbReference type="GO" id="GO:0016746">
    <property type="term" value="F:acyltransferase activity"/>
    <property type="evidence" value="ECO:0007669"/>
    <property type="project" value="UniProtKB-KW"/>
</dbReference>
<keyword evidence="9" id="KW-0012">Acyltransferase</keyword>
<feature type="transmembrane region" description="Helical" evidence="7">
    <location>
        <begin position="153"/>
        <end position="171"/>
    </location>
</feature>
<keyword evidence="5 7" id="KW-1133">Transmembrane helix</keyword>
<keyword evidence="6 7" id="KW-0472">Membrane</keyword>
<feature type="transmembrane region" description="Helical" evidence="7">
    <location>
        <begin position="122"/>
        <end position="146"/>
    </location>
</feature>
<evidence type="ECO:0000256" key="6">
    <source>
        <dbReference type="ARBA" id="ARBA00023136"/>
    </source>
</evidence>
<evidence type="ECO:0000313" key="10">
    <source>
        <dbReference type="Proteomes" id="UP001501594"/>
    </source>
</evidence>
<feature type="transmembrane region" description="Helical" evidence="7">
    <location>
        <begin position="77"/>
        <end position="96"/>
    </location>
</feature>
<keyword evidence="10" id="KW-1185">Reference proteome</keyword>
<dbReference type="PANTHER" id="PTHR40074">
    <property type="entry name" value="O-ACETYLTRANSFERASE WECH"/>
    <property type="match status" value="1"/>
</dbReference>
<feature type="transmembrane region" description="Helical" evidence="7">
    <location>
        <begin position="255"/>
        <end position="274"/>
    </location>
</feature>
<feature type="transmembrane region" description="Helical" evidence="7">
    <location>
        <begin position="295"/>
        <end position="313"/>
    </location>
</feature>
<evidence type="ECO:0000256" key="7">
    <source>
        <dbReference type="SAM" id="Phobius"/>
    </source>
</evidence>
<feature type="transmembrane region" description="Helical" evidence="7">
    <location>
        <begin position="12"/>
        <end position="32"/>
    </location>
</feature>
<evidence type="ECO:0000256" key="1">
    <source>
        <dbReference type="ARBA" id="ARBA00004651"/>
    </source>
</evidence>
<protein>
    <submittedName>
        <fullName evidence="9">Acyltransferase</fullName>
    </submittedName>
</protein>
<comment type="subcellular location">
    <subcellularLocation>
        <location evidence="1">Cell membrane</location>
        <topology evidence="1">Multi-pass membrane protein</topology>
    </subcellularLocation>
</comment>
<dbReference type="Pfam" id="PF01757">
    <property type="entry name" value="Acyl_transf_3"/>
    <property type="match status" value="1"/>
</dbReference>
<feature type="transmembrane region" description="Helical" evidence="7">
    <location>
        <begin position="325"/>
        <end position="345"/>
    </location>
</feature>
<dbReference type="PANTHER" id="PTHR40074:SF2">
    <property type="entry name" value="O-ACETYLTRANSFERASE WECH"/>
    <property type="match status" value="1"/>
</dbReference>
<evidence type="ECO:0000256" key="4">
    <source>
        <dbReference type="ARBA" id="ARBA00022692"/>
    </source>
</evidence>
<evidence type="ECO:0000259" key="8">
    <source>
        <dbReference type="Pfam" id="PF01757"/>
    </source>
</evidence>
<feature type="transmembrane region" description="Helical" evidence="7">
    <location>
        <begin position="38"/>
        <end position="65"/>
    </location>
</feature>
<feature type="domain" description="Acyltransferase 3" evidence="8">
    <location>
        <begin position="8"/>
        <end position="342"/>
    </location>
</feature>
<evidence type="ECO:0000313" key="9">
    <source>
        <dbReference type="EMBL" id="GAA4265913.1"/>
    </source>
</evidence>
<keyword evidence="3" id="KW-1003">Cell membrane</keyword>
<dbReference type="InterPro" id="IPR002656">
    <property type="entry name" value="Acyl_transf_3_dom"/>
</dbReference>
<comment type="similarity">
    <text evidence="2">Belongs to the acyltransferase 3 family.</text>
</comment>
<evidence type="ECO:0000256" key="3">
    <source>
        <dbReference type="ARBA" id="ARBA00022475"/>
    </source>
</evidence>
<evidence type="ECO:0000256" key="2">
    <source>
        <dbReference type="ARBA" id="ARBA00007400"/>
    </source>
</evidence>
<feature type="transmembrane region" description="Helical" evidence="7">
    <location>
        <begin position="187"/>
        <end position="207"/>
    </location>
</feature>
<organism evidence="9 10">
    <name type="scientific">Frondihabitans peucedani</name>
    <dbReference type="NCBI Taxonomy" id="598626"/>
    <lineage>
        <taxon>Bacteria</taxon>
        <taxon>Bacillati</taxon>
        <taxon>Actinomycetota</taxon>
        <taxon>Actinomycetes</taxon>
        <taxon>Micrococcales</taxon>
        <taxon>Microbacteriaceae</taxon>
        <taxon>Frondihabitans</taxon>
    </lineage>
</organism>
<feature type="transmembrane region" description="Helical" evidence="7">
    <location>
        <begin position="219"/>
        <end position="243"/>
    </location>
</feature>
<name>A0ABP8E137_9MICO</name>
<sequence length="372" mass="41848">MPSAPRLYEIDVVRILTFACVIGVHTTSHTVASDDLGLYGLLALLHFTREVFFALTAFVLAYSYFSKPRPFVRTVPRRLLLVAVPYVTWSLIYFVSSNLRSPHYTLGEATVSFLQHLVEGTAWYHLYFLLVTMQVYVLFPVFLWIIEKTKGRHAVLLAVTGAYQLVFTWFLRYSPHSLGWIAENPKSLFITYLFFVFLGAVAAFHAREFLAWVRAHRRLIAVVTAATGLAMLAFFGISIASGVSYYRAGTPLQPALMVWSVAVGLGFLALGTWWSDRRDPESRIARAVTVISDRSFGIFLAHPIVLWLLLWVGDDWVEGHVPTPWLTLVAYVVVVLLAYVVSTLARRTPASLALAGRPFKRRPRPAREPVAG</sequence>
<evidence type="ECO:0000256" key="5">
    <source>
        <dbReference type="ARBA" id="ARBA00022989"/>
    </source>
</evidence>
<gene>
    <name evidence="9" type="ORF">GCM10022256_15250</name>
</gene>
<dbReference type="EMBL" id="BAABAU010000001">
    <property type="protein sequence ID" value="GAA4265913.1"/>
    <property type="molecule type" value="Genomic_DNA"/>
</dbReference>